<feature type="transmembrane region" description="Helical" evidence="7">
    <location>
        <begin position="2526"/>
        <end position="2548"/>
    </location>
</feature>
<dbReference type="VEuPathDB" id="CryptoDB:Vbra_17108"/>
<gene>
    <name evidence="10" type="ORF">Vbra_17108</name>
</gene>
<feature type="region of interest" description="Disordered" evidence="6">
    <location>
        <begin position="2576"/>
        <end position="2737"/>
    </location>
</feature>
<sequence length="2817" mass="309861">MMARTLALVLVFSAALRFCSGLSLKSVQFWADVEAAGGSITPLYLPSNTYAKQLNPDPKNTARSRLSPWTFLGCYQGDVDSTNSLLLGDTDGPVACVEACEIRDFSMAVVRGSSCWCLTSRRNLQIIDEDLCEMECPSSYFEGTKLFCGGVLQPDMYSLYQMYDFVHATAGDAYDPWRFNLYRTVGMEELTYDNLGNVISSDMRFYVHTVSLSDGRPMFPYQVRLKEFLLMGLKYDIDDSRLLGFEVPFWTKKQRLENFSMNIKMFRFDSRDTKNIQVFTTTLELPNEIKSQTRDIYSNTALAAVDSLFDIYYLALPAVTASSGTSPFALSASQLVAAPMLVGGYDFTSWSHNVYAFDFNVTLDTVITGQPAIDTPRLLLNRPVQEPLALLESNSKYHDLYAAVLSCDPTFQDYRSCNYHYVKLGQAYRDNDTQLTEFRDTYVDGGTVVVNPTTRTQYAKKYASKPTIASSGSRLLLSSIAHPTPSRHFLYGATCTDHLTNVSFFVTKDSPDYSEPWEIVEVNTRDGFTREYYNLEVAEELSRGSHVITTLLTNSDPIIPLTLPTPQLEKAIFDMDGRKIYVTFDSFTIQGAVPMDEDGDFIPDGVDWSTQHRGLLDCSKVFAPHTASLLGTLGNGTSCQWTTAASVQVQLPARYLTPNPGDDIIVRERTVYAHVDGEWSNAASGGVKLEQPDPIEDPVVVVSIPRNIDLCSPMTIDASSSYNHGSRPSWQWKFIRAQCRYFDNGNVLYRDITEYEDGPGFVTIIKGLLAGSSAGSGSLYGSEKVYIGANDLRRGCDYMIEVTMTSKWGDPPRTTSTTLEFYKRQIPAPQAFIQGPQSVPTFRRKVLTLSVQAEKSRCEGLDSTQIASQKLKFEWRGKQQQTVLATGSVEFVPLNLEDLNLRTGSASLVIPAGTLIPGTKYIFSCQVGYEESFDDPDSLTFDSVEVNVEKSPIRASIRGGSRSVSELHYFAIDATDSVDPDFPDKPIEESPNWFFNFTCITPDGRPCFEEVLPYTTAQLPQPANCDLDMEETFQDVGKTYFVPLFPNAAGVPGTYICKYYVPGVVIFNTRREDALFGGSEYIFSVTTEADGRNATATAVITILEAAVSPPQVVIDPLTDSTVVATQAFRISGQIADQDKARFNLTSEPDSSIRRLQAGDEIDKSKPEVVYNWTIFQEVPNPKWNLADKAAAEKAGKEYLVPRSMFLMSDELTPARSPDAFASDPTNSRSLSLVPDVLGPDARYSFRLCVTVSNPYFPDRAPLTGCAQVSVQTAGPPPTMGSLALFVDEQEAADSSIYDSKTIVATDFSSSDTPLTYQFGFIRGGQKVNLRSNPIASPTQRTDALPAGNADDDYLVRIFVEVYTFYGVMTYAETTHKIYPPPTNEEKRILFNELLAEAGNRDPETAALSLMQAVLVVTGGGPSSGSGVSPVSTPAPDPNATTAPPTPHPRSGEDEARRRKTRKRRISEMHADGILNVLIGGSEKAAITPSVVGSYATVALALAEEVGSTDRMVEFMETMVGWQSTLTADDSLSESEKDQMAGTIFNSLGEMMAPSDDEASAFSFDSVNAGDPEGNVFFPRSDWPPPNAPNNWQARYRNAAPQPRGRYDPPPIQPRGAPAGAAYYRRLQLWMAGRPKNIPQMAPFPPVSFPYHAPTSQSFPSGRYGIVRVEPPAQPQYFQVAGGGGAAQGQQMRVFSSDAMEGQSSDVLEKMFIEQEEFEISWQSYIENLYEGEENITTFRAQDFQFFINLSDYLTAGERDVSRLRWKEERARTTQQEAKVFFQKGLTVKRLASMISQVCSSVFRLLNPGEKAKDFDFPLGRVRVGRTRNLTQSDESFSFQSENWQIPDGEERSYGYCKVMFTMELQPWAYAEKGPAGPFIMQAFAVYDDAGAQLAVEEEAKPVNTLTEHSSFAVATCWTWDWESNLGLGQWSRAGILNNEKGCSTTLLAEPLGVVGQFLDVTVAPFGVPAVVTEALDFFLTAEDISFLVMYVMAGILLFFAALHYWAFKQDEKDVNKPIKFKQLADGVTGPRSQTDPIFYKTNSDLVRFARTFWILLKRHHLVITAFYRDRQAKMTRLQQASCLLAAVLACMSTTALVYGKFSGRKEEWAALGFMGAFFAFPIARLLHLMFSKRPYRPPTLTPLLPYEDAEAGMAGEGKGGPPMLAFSSPQYVMKMEREAMKKSKKHPDEVQMLEAMPIPLDDEMHKGMDKEGLGLSPPFPPPPSPPPPPPSHETPSVALPNPQSGQTSPRLPGMVPLPPPPPPPPPGEAIALGIPPLPMPIPSEGGGGEQEGPVSSGMEREGPLTTPRGKHRLPPLETPKSGMSTPYSREGSGDPAKAPPSRPRRALLRQATDKSDKGMRKKGLPAIQSAGLVPSEQRGSRRTASPMSLSGLAPSMFQLAPLPVTPMTLAALPEPPADSSELLDDSLVITPLPPPTLTIMEDDGKQALMKSIRKMYMEQQPLRDADRLAFDERVDMRATASNTIIELAEKLAYFSVLFFIFIATLFLLLFALYFDDYTAKLWLRASGMAVLYLVVGFEGLKTLVQNIVEIQQFNARRRAAQRDTMLATLAERARQTAARMKGEKPPRRGKTVAIAPDIESPPPKTVTVVEEPKEATEGAGVGLVGVEPPELPKVRVEEPPKEDDDEKEEKEKEEREAAMPPPSPVPGGPTPPPVAATPGGPEPETRKTDETQPAPPRPPESPPQPQPQPPPPPSPPPPPPPAPDRPGLMQKVPSREVGIPAVKEAFVTQTSTLSASEIAEERSAFMGKKKTSLASVLASGPLEEDTQGEREGGDDGVIEHVVQDPAGGPPGMLDEEL</sequence>
<feature type="transmembrane region" description="Helical" evidence="7">
    <location>
        <begin position="1987"/>
        <end position="2007"/>
    </location>
</feature>
<keyword evidence="3" id="KW-0677">Repeat</keyword>
<feature type="transmembrane region" description="Helical" evidence="7">
    <location>
        <begin position="2080"/>
        <end position="2098"/>
    </location>
</feature>
<dbReference type="InParanoid" id="A0A0G4G5B4"/>
<evidence type="ECO:0000256" key="5">
    <source>
        <dbReference type="ARBA" id="ARBA00023136"/>
    </source>
</evidence>
<dbReference type="InterPro" id="IPR002889">
    <property type="entry name" value="WSC_carb-bd"/>
</dbReference>
<evidence type="ECO:0000256" key="7">
    <source>
        <dbReference type="SAM" id="Phobius"/>
    </source>
</evidence>
<dbReference type="Proteomes" id="UP000041254">
    <property type="component" value="Unassembled WGS sequence"/>
</dbReference>
<evidence type="ECO:0000256" key="1">
    <source>
        <dbReference type="ARBA" id="ARBA00004370"/>
    </source>
</evidence>
<feature type="transmembrane region" description="Helical" evidence="7">
    <location>
        <begin position="2110"/>
        <end position="2130"/>
    </location>
</feature>
<feature type="compositionally biased region" description="Basic and acidic residues" evidence="6">
    <location>
        <begin position="2630"/>
        <end position="2639"/>
    </location>
</feature>
<feature type="region of interest" description="Disordered" evidence="6">
    <location>
        <begin position="1420"/>
        <end position="1466"/>
    </location>
</feature>
<evidence type="ECO:0000259" key="9">
    <source>
        <dbReference type="PROSITE" id="PS51212"/>
    </source>
</evidence>
<dbReference type="PANTHER" id="PTHR46730">
    <property type="entry name" value="POLYCYSTIN-1"/>
    <property type="match status" value="1"/>
</dbReference>
<dbReference type="PhylomeDB" id="A0A0G4G5B4"/>
<keyword evidence="8" id="KW-0732">Signal</keyword>
<feature type="chain" id="PRO_5005189702" description="WSC domain-containing protein" evidence="8">
    <location>
        <begin position="22"/>
        <end position="2817"/>
    </location>
</feature>
<evidence type="ECO:0000256" key="3">
    <source>
        <dbReference type="ARBA" id="ARBA00022737"/>
    </source>
</evidence>
<evidence type="ECO:0000256" key="6">
    <source>
        <dbReference type="SAM" id="MobiDB-lite"/>
    </source>
</evidence>
<feature type="compositionally biased region" description="Basic and acidic residues" evidence="6">
    <location>
        <begin position="2787"/>
        <end position="2802"/>
    </location>
</feature>
<feature type="region of interest" description="Disordered" evidence="6">
    <location>
        <begin position="1574"/>
        <end position="1593"/>
    </location>
</feature>
<dbReference type="PROSITE" id="PS51212">
    <property type="entry name" value="WSC"/>
    <property type="match status" value="1"/>
</dbReference>
<proteinExistence type="predicted"/>
<feature type="region of interest" description="Disordered" evidence="6">
    <location>
        <begin position="2778"/>
        <end position="2817"/>
    </location>
</feature>
<accession>A0A0G4G5B4</accession>
<reference evidence="10 11" key="1">
    <citation type="submission" date="2014-11" db="EMBL/GenBank/DDBJ databases">
        <authorList>
            <person name="Zhu J."/>
            <person name="Qi W."/>
            <person name="Song R."/>
        </authorList>
    </citation>
    <scope>NUCLEOTIDE SEQUENCE [LARGE SCALE GENOMIC DNA]</scope>
</reference>
<feature type="compositionally biased region" description="Pro residues" evidence="6">
    <location>
        <begin position="2255"/>
        <end position="2267"/>
    </location>
</feature>
<dbReference type="GO" id="GO:0005886">
    <property type="term" value="C:plasma membrane"/>
    <property type="evidence" value="ECO:0007669"/>
    <property type="project" value="TreeGrafter"/>
</dbReference>
<dbReference type="GO" id="GO:0005261">
    <property type="term" value="F:monoatomic cation channel activity"/>
    <property type="evidence" value="ECO:0007669"/>
    <property type="project" value="TreeGrafter"/>
</dbReference>
<organism evidence="10 11">
    <name type="scientific">Vitrella brassicaformis (strain CCMP3155)</name>
    <dbReference type="NCBI Taxonomy" id="1169540"/>
    <lineage>
        <taxon>Eukaryota</taxon>
        <taxon>Sar</taxon>
        <taxon>Alveolata</taxon>
        <taxon>Colpodellida</taxon>
        <taxon>Vitrellaceae</taxon>
        <taxon>Vitrella</taxon>
    </lineage>
</organism>
<evidence type="ECO:0000313" key="11">
    <source>
        <dbReference type="Proteomes" id="UP000041254"/>
    </source>
</evidence>
<evidence type="ECO:0000256" key="4">
    <source>
        <dbReference type="ARBA" id="ARBA00022989"/>
    </source>
</evidence>
<keyword evidence="2 7" id="KW-0812">Transmembrane</keyword>
<keyword evidence="4 7" id="KW-1133">Transmembrane helix</keyword>
<dbReference type="EMBL" id="CDMY01000571">
    <property type="protein sequence ID" value="CEM23760.1"/>
    <property type="molecule type" value="Genomic_DNA"/>
</dbReference>
<evidence type="ECO:0000256" key="8">
    <source>
        <dbReference type="SAM" id="SignalP"/>
    </source>
</evidence>
<feature type="signal peptide" evidence="8">
    <location>
        <begin position="1"/>
        <end position="21"/>
    </location>
</feature>
<dbReference type="OrthoDB" id="434669at2759"/>
<evidence type="ECO:0000256" key="2">
    <source>
        <dbReference type="ARBA" id="ARBA00022692"/>
    </source>
</evidence>
<dbReference type="STRING" id="1169540.A0A0G4G5B4"/>
<feature type="region of interest" description="Disordered" evidence="6">
    <location>
        <begin position="2202"/>
        <end position="2387"/>
    </location>
</feature>
<dbReference type="InterPro" id="IPR002859">
    <property type="entry name" value="PKD/REJ-like"/>
</dbReference>
<feature type="compositionally biased region" description="Low complexity" evidence="6">
    <location>
        <begin position="1424"/>
        <end position="1442"/>
    </location>
</feature>
<keyword evidence="5 7" id="KW-0472">Membrane</keyword>
<feature type="compositionally biased region" description="Pro residues" evidence="6">
    <location>
        <begin position="2693"/>
        <end position="2724"/>
    </location>
</feature>
<feature type="compositionally biased region" description="Pro residues" evidence="6">
    <location>
        <begin position="2217"/>
        <end position="2232"/>
    </location>
</feature>
<feature type="compositionally biased region" description="Pro residues" evidence="6">
    <location>
        <begin position="2659"/>
        <end position="2675"/>
    </location>
</feature>
<dbReference type="PANTHER" id="PTHR46730:SF1">
    <property type="entry name" value="PLAT DOMAIN-CONTAINING PROTEIN"/>
    <property type="match status" value="1"/>
</dbReference>
<feature type="domain" description="WSC" evidence="9">
    <location>
        <begin position="68"/>
        <end position="160"/>
    </location>
</feature>
<feature type="transmembrane region" description="Helical" evidence="7">
    <location>
        <begin position="2491"/>
        <end position="2514"/>
    </location>
</feature>
<protein>
    <recommendedName>
        <fullName evidence="9">WSC domain-containing protein</fullName>
    </recommendedName>
</protein>
<keyword evidence="11" id="KW-1185">Reference proteome</keyword>
<name>A0A0G4G5B4_VITBC</name>
<dbReference type="SMART" id="SM00321">
    <property type="entry name" value="WSC"/>
    <property type="match status" value="1"/>
</dbReference>
<feature type="compositionally biased region" description="Basic and acidic residues" evidence="6">
    <location>
        <begin position="2202"/>
        <end position="2212"/>
    </location>
</feature>
<dbReference type="Pfam" id="PF02010">
    <property type="entry name" value="REJ"/>
    <property type="match status" value="1"/>
</dbReference>
<evidence type="ECO:0000313" key="10">
    <source>
        <dbReference type="EMBL" id="CEM23760.1"/>
    </source>
</evidence>
<dbReference type="GO" id="GO:0006816">
    <property type="term" value="P:calcium ion transport"/>
    <property type="evidence" value="ECO:0007669"/>
    <property type="project" value="TreeGrafter"/>
</dbReference>
<comment type="subcellular location">
    <subcellularLocation>
        <location evidence="1">Membrane</location>
    </subcellularLocation>
</comment>